<dbReference type="STRING" id="216.LS73_00775"/>
<dbReference type="NCBIfam" id="TIGR00966">
    <property type="entry name" value="transloc_SecF"/>
    <property type="match status" value="1"/>
</dbReference>
<dbReference type="Pfam" id="PF02355">
    <property type="entry name" value="SecD_SecF_C"/>
    <property type="match status" value="1"/>
</dbReference>
<organism evidence="11 14">
    <name type="scientific">Helicobacter muridarum</name>
    <dbReference type="NCBI Taxonomy" id="216"/>
    <lineage>
        <taxon>Bacteria</taxon>
        <taxon>Pseudomonadati</taxon>
        <taxon>Campylobacterota</taxon>
        <taxon>Epsilonproteobacteria</taxon>
        <taxon>Campylobacterales</taxon>
        <taxon>Helicobacteraceae</taxon>
        <taxon>Helicobacter</taxon>
    </lineage>
</organism>
<dbReference type="GO" id="GO:0006605">
    <property type="term" value="P:protein targeting"/>
    <property type="evidence" value="ECO:0007669"/>
    <property type="project" value="UniProtKB-UniRule"/>
</dbReference>
<feature type="transmembrane region" description="Helical" evidence="9">
    <location>
        <begin position="175"/>
        <end position="199"/>
    </location>
</feature>
<reference evidence="11 14" key="2">
    <citation type="submission" date="2018-06" db="EMBL/GenBank/DDBJ databases">
        <authorList>
            <consortium name="Pathogen Informatics"/>
            <person name="Doyle S."/>
        </authorList>
    </citation>
    <scope>NUCLEOTIDE SEQUENCE [LARGE SCALE GENOMIC DNA]</scope>
    <source>
        <strain evidence="11 14">NCTC12714</strain>
    </source>
</reference>
<dbReference type="InterPro" id="IPR022645">
    <property type="entry name" value="SecD/SecF_bac"/>
</dbReference>
<gene>
    <name evidence="9 11" type="primary">secF</name>
    <name evidence="12" type="ORF">LS73_005005</name>
    <name evidence="11" type="ORF">NCTC12714_00636</name>
</gene>
<reference evidence="12 13" key="1">
    <citation type="journal article" date="2014" name="Genome Announc.">
        <title>Draft genome sequences of eight enterohepatic helicobacter species isolated from both laboratory and wild rodents.</title>
        <authorList>
            <person name="Sheh A."/>
            <person name="Shen Z."/>
            <person name="Fox J.G."/>
        </authorList>
    </citation>
    <scope>NUCLEOTIDE SEQUENCE [LARGE SCALE GENOMIC DNA]</scope>
    <source>
        <strain evidence="12 13">ST1</strain>
    </source>
</reference>
<feature type="transmembrane region" description="Helical" evidence="9">
    <location>
        <begin position="12"/>
        <end position="35"/>
    </location>
</feature>
<evidence type="ECO:0000313" key="11">
    <source>
        <dbReference type="EMBL" id="STQ85848.1"/>
    </source>
</evidence>
<keyword evidence="14" id="KW-1185">Reference proteome</keyword>
<keyword evidence="4 9" id="KW-0812">Transmembrane</keyword>
<comment type="subcellular location">
    <subcellularLocation>
        <location evidence="1 9">Cell membrane</location>
        <topology evidence="1 9">Multi-pass membrane protein</topology>
    </subcellularLocation>
</comment>
<proteinExistence type="inferred from homology"/>
<evidence type="ECO:0000313" key="13">
    <source>
        <dbReference type="Proteomes" id="UP000029922"/>
    </source>
</evidence>
<feature type="transmembrane region" description="Helical" evidence="9">
    <location>
        <begin position="205"/>
        <end position="227"/>
    </location>
</feature>
<evidence type="ECO:0000256" key="5">
    <source>
        <dbReference type="ARBA" id="ARBA00022927"/>
    </source>
</evidence>
<evidence type="ECO:0000256" key="4">
    <source>
        <dbReference type="ARBA" id="ARBA00022692"/>
    </source>
</evidence>
<dbReference type="Pfam" id="PF07549">
    <property type="entry name" value="Sec_GG"/>
    <property type="match status" value="1"/>
</dbReference>
<dbReference type="SUPFAM" id="SSF82866">
    <property type="entry name" value="Multidrug efflux transporter AcrB transmembrane domain"/>
    <property type="match status" value="1"/>
</dbReference>
<keyword evidence="6 9" id="KW-1133">Transmembrane helix</keyword>
<evidence type="ECO:0000256" key="2">
    <source>
        <dbReference type="ARBA" id="ARBA00022448"/>
    </source>
</evidence>
<keyword evidence="7 9" id="KW-0811">Translocation</keyword>
<comment type="subunit">
    <text evidence="9">Forms a complex with SecD. Part of the essential Sec protein translocation apparatus which comprises SecA, SecYEG and auxiliary proteins SecDF. Other proteins may also be involved.</text>
</comment>
<dbReference type="InterPro" id="IPR022646">
    <property type="entry name" value="SecD/SecF_CS"/>
</dbReference>
<name>A0A099TY17_9HELI</name>
<evidence type="ECO:0000259" key="10">
    <source>
        <dbReference type="Pfam" id="PF02355"/>
    </source>
</evidence>
<keyword evidence="5 9" id="KW-0653">Protein transport</keyword>
<accession>A0A099TY17</accession>
<dbReference type="NCBIfam" id="TIGR00916">
    <property type="entry name" value="2A0604s01"/>
    <property type="match status" value="1"/>
</dbReference>
<dbReference type="PRINTS" id="PR01755">
    <property type="entry name" value="SECFTRNLCASE"/>
</dbReference>
<dbReference type="Proteomes" id="UP000029922">
    <property type="component" value="Unassembled WGS sequence"/>
</dbReference>
<keyword evidence="2 9" id="KW-0813">Transport</keyword>
<evidence type="ECO:0000256" key="8">
    <source>
        <dbReference type="ARBA" id="ARBA00023136"/>
    </source>
</evidence>
<evidence type="ECO:0000313" key="12">
    <source>
        <dbReference type="EMBL" id="TLE00344.1"/>
    </source>
</evidence>
<dbReference type="HAMAP" id="MF_01464_B">
    <property type="entry name" value="SecF_B"/>
    <property type="match status" value="1"/>
</dbReference>
<dbReference type="EMBL" id="UGJE01000002">
    <property type="protein sequence ID" value="STQ85848.1"/>
    <property type="molecule type" value="Genomic_DNA"/>
</dbReference>
<evidence type="ECO:0000256" key="6">
    <source>
        <dbReference type="ARBA" id="ARBA00022989"/>
    </source>
</evidence>
<comment type="similarity">
    <text evidence="9">Belongs to the SecD/SecF family. SecF subfamily.</text>
</comment>
<feature type="transmembrane region" description="Helical" evidence="9">
    <location>
        <begin position="287"/>
        <end position="309"/>
    </location>
</feature>
<evidence type="ECO:0000313" key="14">
    <source>
        <dbReference type="Proteomes" id="UP000255139"/>
    </source>
</evidence>
<evidence type="ECO:0000256" key="9">
    <source>
        <dbReference type="HAMAP-Rule" id="MF_01464"/>
    </source>
</evidence>
<keyword evidence="8 9" id="KW-0472">Membrane</keyword>
<keyword evidence="3 9" id="KW-1003">Cell membrane</keyword>
<dbReference type="Proteomes" id="UP000255139">
    <property type="component" value="Unassembled WGS sequence"/>
</dbReference>
<feature type="domain" description="Protein export membrane protein SecD/SecF C-terminal" evidence="10">
    <location>
        <begin position="129"/>
        <end position="306"/>
    </location>
</feature>
<dbReference type="GO" id="GO:0065002">
    <property type="term" value="P:intracellular protein transmembrane transport"/>
    <property type="evidence" value="ECO:0007669"/>
    <property type="project" value="UniProtKB-UniRule"/>
</dbReference>
<dbReference type="EMBL" id="JRPD02000008">
    <property type="protein sequence ID" value="TLE00344.1"/>
    <property type="molecule type" value="Genomic_DNA"/>
</dbReference>
<evidence type="ECO:0000256" key="1">
    <source>
        <dbReference type="ARBA" id="ARBA00004651"/>
    </source>
</evidence>
<dbReference type="InterPro" id="IPR055344">
    <property type="entry name" value="SecD_SecF_C_bact"/>
</dbReference>
<dbReference type="PANTHER" id="PTHR30081:SF8">
    <property type="entry name" value="PROTEIN TRANSLOCASE SUBUNIT SECF"/>
    <property type="match status" value="1"/>
</dbReference>
<dbReference type="InterPro" id="IPR005665">
    <property type="entry name" value="SecF_bac"/>
</dbReference>
<dbReference type="PANTHER" id="PTHR30081">
    <property type="entry name" value="PROTEIN-EXPORT MEMBRANE PROTEIN SEC"/>
    <property type="match status" value="1"/>
</dbReference>
<dbReference type="InterPro" id="IPR022813">
    <property type="entry name" value="SecD/SecF_arch_bac"/>
</dbReference>
<dbReference type="OrthoDB" id="9774769at2"/>
<dbReference type="GO" id="GO:0005886">
    <property type="term" value="C:plasma membrane"/>
    <property type="evidence" value="ECO:0007669"/>
    <property type="project" value="UniProtKB-SubCell"/>
</dbReference>
<protein>
    <recommendedName>
        <fullName evidence="9">Protein-export membrane protein SecF</fullName>
    </recommendedName>
</protein>
<sequence>MELFKHNKIFDFVYWSRYGLILSAILSVFSLYLFFGVGFSLGIDFAGGSVVQIQLQSSNSGDQIESSSNDISITNIQTIRNLLSQDSSFNGSQVSNFGNDREILIKIPFNPNLQSSMLANRINEILSPIGDFEIRKLDSIGPKVGDELARSAVISLLLAVIAIMLYVSFRYEWRFALASIITLVHDVMITASSVILFDIDLNLEVVAALLTLLGYSINDTIIVFDRIREKMLEGKKMSIQEVINEAISRTLSRTTLTSLTMFFVVLTLYLFGGEIIIGFSLPLLVGVVFGTYSSMFVAPKLAIMLGFSIEKYYAREAQKAKKAEEKKRMRQMYEGGRL</sequence>
<feature type="transmembrane region" description="Helical" evidence="9">
    <location>
        <begin position="259"/>
        <end position="281"/>
    </location>
</feature>
<evidence type="ECO:0000256" key="7">
    <source>
        <dbReference type="ARBA" id="ARBA00023010"/>
    </source>
</evidence>
<dbReference type="InterPro" id="IPR048634">
    <property type="entry name" value="SecD_SecF_C"/>
</dbReference>
<dbReference type="GO" id="GO:0015450">
    <property type="term" value="F:protein-transporting ATPase activity"/>
    <property type="evidence" value="ECO:0007669"/>
    <property type="project" value="InterPro"/>
</dbReference>
<dbReference type="Gene3D" id="1.20.1640.10">
    <property type="entry name" value="Multidrug efflux transporter AcrB transmembrane domain"/>
    <property type="match status" value="1"/>
</dbReference>
<dbReference type="AlphaFoldDB" id="A0A099TY17"/>
<dbReference type="RefSeq" id="WP_034556746.1">
    <property type="nucleotide sequence ID" value="NZ_FZML01000006.1"/>
</dbReference>
<comment type="function">
    <text evidence="9">Part of the Sec protein translocase complex. Interacts with the SecYEG preprotein conducting channel. SecDF uses the proton motive force (PMF) to complete protein translocation after the ATP-dependent function of SecA.</text>
</comment>
<dbReference type="GO" id="GO:0043952">
    <property type="term" value="P:protein transport by the Sec complex"/>
    <property type="evidence" value="ECO:0007669"/>
    <property type="project" value="UniProtKB-UniRule"/>
</dbReference>
<evidence type="ECO:0000256" key="3">
    <source>
        <dbReference type="ARBA" id="ARBA00022475"/>
    </source>
</evidence>
<feature type="transmembrane region" description="Helical" evidence="9">
    <location>
        <begin position="148"/>
        <end position="168"/>
    </location>
</feature>